<dbReference type="Proteomes" id="UP000034076">
    <property type="component" value="Unassembled WGS sequence"/>
</dbReference>
<proteinExistence type="predicted"/>
<comment type="caution">
    <text evidence="2">The sequence shown here is derived from an EMBL/GenBank/DDBJ whole genome shotgun (WGS) entry which is preliminary data.</text>
</comment>
<sequence>MKSKDTKAVWWSTYKYAAPADWERFMENMAAEGWNIDRIRQSDSFRMVFHKTQPKKYRYVMDLNAFPKKGYRELYEDFGWKFMGRMASIYVWRREYTGERPEAFTDKASLEKRNANVMNVLRALIILMLAGIAVTTIAYAAFPQSFTDWIDYVAPVAIFAVMAVVLGVFLRKIYKKRDE</sequence>
<feature type="transmembrane region" description="Helical" evidence="1">
    <location>
        <begin position="152"/>
        <end position="170"/>
    </location>
</feature>
<keyword evidence="1" id="KW-0472">Membrane</keyword>
<dbReference type="STRING" id="270498.CHK_1770"/>
<evidence type="ECO:0000313" key="3">
    <source>
        <dbReference type="Proteomes" id="UP000034076"/>
    </source>
</evidence>
<evidence type="ECO:0008006" key="4">
    <source>
        <dbReference type="Google" id="ProtNLM"/>
    </source>
</evidence>
<dbReference type="EMBL" id="LAYJ01000101">
    <property type="protein sequence ID" value="KKI50844.1"/>
    <property type="molecule type" value="Genomic_DNA"/>
</dbReference>
<reference evidence="2 3" key="1">
    <citation type="submission" date="2015-04" db="EMBL/GenBank/DDBJ databases">
        <title>Draft genome sequence of bacteremic isolate Catabacter hongkongensis type strain HKU16T.</title>
        <authorList>
            <person name="Lau S.K."/>
            <person name="Teng J.L."/>
            <person name="Huang Y."/>
            <person name="Curreem S.O."/>
            <person name="Tsui S.K."/>
            <person name="Woo P.C."/>
        </authorList>
    </citation>
    <scope>NUCLEOTIDE SEQUENCE [LARGE SCALE GENOMIC DNA]</scope>
    <source>
        <strain evidence="2 3">HKU16</strain>
    </source>
</reference>
<feature type="transmembrane region" description="Helical" evidence="1">
    <location>
        <begin position="120"/>
        <end position="140"/>
    </location>
</feature>
<keyword evidence="1" id="KW-0812">Transmembrane</keyword>
<dbReference type="Pfam" id="PF11193">
    <property type="entry name" value="DUF2812"/>
    <property type="match status" value="1"/>
</dbReference>
<evidence type="ECO:0000313" key="2">
    <source>
        <dbReference type="EMBL" id="KKI50844.1"/>
    </source>
</evidence>
<organism evidence="2 3">
    <name type="scientific">Christensenella hongkongensis</name>
    <dbReference type="NCBI Taxonomy" id="270498"/>
    <lineage>
        <taxon>Bacteria</taxon>
        <taxon>Bacillati</taxon>
        <taxon>Bacillota</taxon>
        <taxon>Clostridia</taxon>
        <taxon>Christensenellales</taxon>
        <taxon>Christensenellaceae</taxon>
        <taxon>Christensenella</taxon>
    </lineage>
</organism>
<dbReference type="OrthoDB" id="8230517at2"/>
<dbReference type="AlphaFoldDB" id="A0A0M2NE87"/>
<protein>
    <recommendedName>
        <fullName evidence="4">DUF2812 domain-containing protein</fullName>
    </recommendedName>
</protein>
<dbReference type="RefSeq" id="WP_046443624.1">
    <property type="nucleotide sequence ID" value="NZ_JAXDTA010000203.1"/>
</dbReference>
<dbReference type="InterPro" id="IPR021359">
    <property type="entry name" value="DUF2812"/>
</dbReference>
<accession>A0A0M2NE87</accession>
<name>A0A0M2NE87_9FIRM</name>
<gene>
    <name evidence="2" type="ORF">CHK_1770</name>
</gene>
<keyword evidence="1" id="KW-1133">Transmembrane helix</keyword>
<keyword evidence="3" id="KW-1185">Reference proteome</keyword>
<evidence type="ECO:0000256" key="1">
    <source>
        <dbReference type="SAM" id="Phobius"/>
    </source>
</evidence>